<evidence type="ECO:0000313" key="2">
    <source>
        <dbReference type="EMBL" id="GFO23299.1"/>
    </source>
</evidence>
<feature type="region of interest" description="Disordered" evidence="1">
    <location>
        <begin position="1"/>
        <end position="26"/>
    </location>
</feature>
<proteinExistence type="predicted"/>
<protein>
    <submittedName>
        <fullName evidence="2">Uncharacterized protein</fullName>
    </submittedName>
</protein>
<dbReference type="Proteomes" id="UP000735302">
    <property type="component" value="Unassembled WGS sequence"/>
</dbReference>
<sequence>MRWEDNIKERKHPNFRAPESRREQRNIERLSKDPQWFPNDLHLGHMMGEALQKNLCSFESYQATNASII</sequence>
<accession>A0AAV4BSZ6</accession>
<name>A0AAV4BSZ6_9GAST</name>
<dbReference type="AlphaFoldDB" id="A0AAV4BSZ6"/>
<keyword evidence="3" id="KW-1185">Reference proteome</keyword>
<evidence type="ECO:0000313" key="3">
    <source>
        <dbReference type="Proteomes" id="UP000735302"/>
    </source>
</evidence>
<reference evidence="2 3" key="1">
    <citation type="journal article" date="2021" name="Elife">
        <title>Chloroplast acquisition without the gene transfer in kleptoplastic sea slugs, Plakobranchus ocellatus.</title>
        <authorList>
            <person name="Maeda T."/>
            <person name="Takahashi S."/>
            <person name="Yoshida T."/>
            <person name="Shimamura S."/>
            <person name="Takaki Y."/>
            <person name="Nagai Y."/>
            <person name="Toyoda A."/>
            <person name="Suzuki Y."/>
            <person name="Arimoto A."/>
            <person name="Ishii H."/>
            <person name="Satoh N."/>
            <person name="Nishiyama T."/>
            <person name="Hasebe M."/>
            <person name="Maruyama T."/>
            <person name="Minagawa J."/>
            <person name="Obokata J."/>
            <person name="Shigenobu S."/>
        </authorList>
    </citation>
    <scope>NUCLEOTIDE SEQUENCE [LARGE SCALE GENOMIC DNA]</scope>
</reference>
<evidence type="ECO:0000256" key="1">
    <source>
        <dbReference type="SAM" id="MobiDB-lite"/>
    </source>
</evidence>
<dbReference type="EMBL" id="BLXT01005506">
    <property type="protein sequence ID" value="GFO23299.1"/>
    <property type="molecule type" value="Genomic_DNA"/>
</dbReference>
<comment type="caution">
    <text evidence="2">The sequence shown here is derived from an EMBL/GenBank/DDBJ whole genome shotgun (WGS) entry which is preliminary data.</text>
</comment>
<gene>
    <name evidence="2" type="ORF">PoB_004980400</name>
</gene>
<organism evidence="2 3">
    <name type="scientific">Plakobranchus ocellatus</name>
    <dbReference type="NCBI Taxonomy" id="259542"/>
    <lineage>
        <taxon>Eukaryota</taxon>
        <taxon>Metazoa</taxon>
        <taxon>Spiralia</taxon>
        <taxon>Lophotrochozoa</taxon>
        <taxon>Mollusca</taxon>
        <taxon>Gastropoda</taxon>
        <taxon>Heterobranchia</taxon>
        <taxon>Euthyneura</taxon>
        <taxon>Panpulmonata</taxon>
        <taxon>Sacoglossa</taxon>
        <taxon>Placobranchoidea</taxon>
        <taxon>Plakobranchidae</taxon>
        <taxon>Plakobranchus</taxon>
    </lineage>
</organism>